<feature type="region of interest" description="Disordered" evidence="1">
    <location>
        <begin position="50"/>
        <end position="75"/>
    </location>
</feature>
<keyword evidence="2" id="KW-0732">Signal</keyword>
<feature type="chain" id="PRO_5047162947" description="ATP/GTP-binding protein" evidence="2">
    <location>
        <begin position="29"/>
        <end position="317"/>
    </location>
</feature>
<comment type="caution">
    <text evidence="3">The sequence shown here is derived from an EMBL/GenBank/DDBJ whole genome shotgun (WGS) entry which is preliminary data.</text>
</comment>
<evidence type="ECO:0000256" key="2">
    <source>
        <dbReference type="SAM" id="SignalP"/>
    </source>
</evidence>
<name>A0ABN3DQN1_9ACTN</name>
<evidence type="ECO:0008006" key="5">
    <source>
        <dbReference type="Google" id="ProtNLM"/>
    </source>
</evidence>
<protein>
    <recommendedName>
        <fullName evidence="5">ATP/GTP-binding protein</fullName>
    </recommendedName>
</protein>
<dbReference type="RefSeq" id="WP_344635923.1">
    <property type="nucleotide sequence ID" value="NZ_BAAATR010000006.1"/>
</dbReference>
<organism evidence="3 4">
    <name type="scientific">Kitasatospora cystarginea</name>
    <dbReference type="NCBI Taxonomy" id="58350"/>
    <lineage>
        <taxon>Bacteria</taxon>
        <taxon>Bacillati</taxon>
        <taxon>Actinomycetota</taxon>
        <taxon>Actinomycetes</taxon>
        <taxon>Kitasatosporales</taxon>
        <taxon>Streptomycetaceae</taxon>
        <taxon>Kitasatospora</taxon>
    </lineage>
</organism>
<reference evidence="3 4" key="1">
    <citation type="journal article" date="2019" name="Int. J. Syst. Evol. Microbiol.">
        <title>The Global Catalogue of Microorganisms (GCM) 10K type strain sequencing project: providing services to taxonomists for standard genome sequencing and annotation.</title>
        <authorList>
            <consortium name="The Broad Institute Genomics Platform"/>
            <consortium name="The Broad Institute Genome Sequencing Center for Infectious Disease"/>
            <person name="Wu L."/>
            <person name="Ma J."/>
        </authorList>
    </citation>
    <scope>NUCLEOTIDE SEQUENCE [LARGE SCALE GENOMIC DNA]</scope>
    <source>
        <strain evidence="3 4">JCM 7356</strain>
    </source>
</reference>
<proteinExistence type="predicted"/>
<feature type="signal peptide" evidence="2">
    <location>
        <begin position="1"/>
        <end position="28"/>
    </location>
</feature>
<evidence type="ECO:0000313" key="3">
    <source>
        <dbReference type="EMBL" id="GAA2239021.1"/>
    </source>
</evidence>
<gene>
    <name evidence="3" type="ORF">GCM10010430_20160</name>
</gene>
<evidence type="ECO:0000256" key="1">
    <source>
        <dbReference type="SAM" id="MobiDB-lite"/>
    </source>
</evidence>
<evidence type="ECO:0000313" key="4">
    <source>
        <dbReference type="Proteomes" id="UP001500305"/>
    </source>
</evidence>
<dbReference type="EMBL" id="BAAATR010000006">
    <property type="protein sequence ID" value="GAA2239021.1"/>
    <property type="molecule type" value="Genomic_DNA"/>
</dbReference>
<feature type="compositionally biased region" description="Gly residues" evidence="1">
    <location>
        <begin position="50"/>
        <end position="73"/>
    </location>
</feature>
<accession>A0ABN3DQN1</accession>
<keyword evidence="4" id="KW-1185">Reference proteome</keyword>
<dbReference type="Proteomes" id="UP001500305">
    <property type="component" value="Unassembled WGS sequence"/>
</dbReference>
<sequence length="317" mass="32833">MLKSARRTVVRIAALLGMIAATISPAFADDPGGVVGPCASRDICIVITEPGGGTTGGGGSGGSTGSGGSGGSGEQMCSWNGQQWPCWDDMLGWFSSSDGCYYHRMSPQPPAGDASWGGRDPSQGAVYEVNCRGTDGNLTPKPPMFFAQPPGGEPPPDRPYDLGLKALKEVRLAAPQLRAAPTGTAVVGVPVWLWYDRNDATVGPLSATAKGRQTSVTVTVTLDSVTWDTGDGSTVSCASAGTPYHADAGGSPSPDCGHVYRTGSATQQDGRYYLTATLNWKVNAQISGTGEKVFAFDYPVTGDQPLPLRVGEVQVLN</sequence>